<feature type="compositionally biased region" description="Acidic residues" evidence="1">
    <location>
        <begin position="31"/>
        <end position="51"/>
    </location>
</feature>
<dbReference type="HOGENOM" id="CLU_663258_0_0_2"/>
<feature type="compositionally biased region" description="Polar residues" evidence="1">
    <location>
        <begin position="211"/>
        <end position="232"/>
    </location>
</feature>
<gene>
    <name evidence="2" type="ORF">J07HQW2_01035</name>
</gene>
<dbReference type="Pfam" id="PF24336">
    <property type="entry name" value="DUF7504"/>
    <property type="match status" value="1"/>
</dbReference>
<feature type="region of interest" description="Disordered" evidence="1">
    <location>
        <begin position="1"/>
        <end position="232"/>
    </location>
</feature>
<organism evidence="2 3">
    <name type="scientific">Haloquadratum walsbyi J07HQW2</name>
    <dbReference type="NCBI Taxonomy" id="1238425"/>
    <lineage>
        <taxon>Archaea</taxon>
        <taxon>Methanobacteriati</taxon>
        <taxon>Methanobacteriota</taxon>
        <taxon>Stenosarchaea group</taxon>
        <taxon>Halobacteria</taxon>
        <taxon>Halobacteriales</taxon>
        <taxon>Haloferacaceae</taxon>
        <taxon>Haloquadratum</taxon>
    </lineage>
</organism>
<evidence type="ECO:0000313" key="2">
    <source>
        <dbReference type="EMBL" id="ERG94599.1"/>
    </source>
</evidence>
<dbReference type="AlphaFoldDB" id="U1MVZ8"/>
<feature type="compositionally biased region" description="Low complexity" evidence="1">
    <location>
        <begin position="104"/>
        <end position="116"/>
    </location>
</feature>
<protein>
    <submittedName>
        <fullName evidence="2">Uncharacterized protein</fullName>
    </submittedName>
</protein>
<name>U1MVZ8_9EURY</name>
<feature type="compositionally biased region" description="Low complexity" evidence="1">
    <location>
        <begin position="55"/>
        <end position="67"/>
    </location>
</feature>
<proteinExistence type="predicted"/>
<dbReference type="Proteomes" id="UP000030710">
    <property type="component" value="Unassembled WGS sequence"/>
</dbReference>
<dbReference type="EMBL" id="KE356561">
    <property type="protein sequence ID" value="ERG94599.1"/>
    <property type="molecule type" value="Genomic_DNA"/>
</dbReference>
<feature type="compositionally biased region" description="Basic and acidic residues" evidence="1">
    <location>
        <begin position="133"/>
        <end position="150"/>
    </location>
</feature>
<feature type="compositionally biased region" description="Basic and acidic residues" evidence="1">
    <location>
        <begin position="69"/>
        <end position="79"/>
    </location>
</feature>
<evidence type="ECO:0000313" key="3">
    <source>
        <dbReference type="Proteomes" id="UP000030710"/>
    </source>
</evidence>
<feature type="compositionally biased region" description="Polar residues" evidence="1">
    <location>
        <begin position="176"/>
        <end position="200"/>
    </location>
</feature>
<accession>U1MVZ8</accession>
<reference evidence="2 3" key="1">
    <citation type="journal article" date="2013" name="PLoS ONE">
        <title>Assembly-driven community genomics of a hypersaline microbial ecosystem.</title>
        <authorList>
            <person name="Podell S."/>
            <person name="Ugalde J.A."/>
            <person name="Narasingarao P."/>
            <person name="Banfield J.F."/>
            <person name="Heidelberg K.B."/>
            <person name="Allen E.E."/>
        </authorList>
    </citation>
    <scope>NUCLEOTIDE SEQUENCE [LARGE SCALE GENOMIC DNA]</scope>
    <source>
        <strain evidence="3">J07HQW2</strain>
    </source>
</reference>
<dbReference type="InterPro" id="IPR055927">
    <property type="entry name" value="DUF7504"/>
</dbReference>
<evidence type="ECO:0000256" key="1">
    <source>
        <dbReference type="SAM" id="MobiDB-lite"/>
    </source>
</evidence>
<dbReference type="RefSeq" id="WP_021054090.1">
    <property type="nucleotide sequence ID" value="NZ_KE356561.1"/>
</dbReference>
<sequence>MTEKNDSDNETRSSANTQSRFAKFEPAHDTDIEESADDDDDIDSADDTDDDFSSKDSTNTDSNTDLITDTDRNTTKSDSEEQVPSDSDANRLWSDATVTDRVDTTNSGSSSDSDTNLENATDNKTDSTISTDSTHHSIESTTDSSEHDSNRMWNQLSRSDAPEEMITTDDRDETSSVKINQTKSSGKATDTNQTQNNSVNADRVDPLIDSRSVSSVNSDTTAESIQTDSSTISEGSQALLLGQNNPETWNVGFNNILQAQQSQNMLLLVPTGEAVDILRVCQEHPGWDGGEIIIIKVGASVPGDMSIAELSGDGMEESIETHQISDQTDLSRLGILITQILDEWQDPNQTTVCSVHTLQAFLQYLGPQKVFQFLHTLSRRLKSADINTNYLMTPSDGDRTINTLRPLFDTVIET</sequence>
<feature type="compositionally biased region" description="Basic and acidic residues" evidence="1">
    <location>
        <begin position="1"/>
        <end position="11"/>
    </location>
</feature>
<feature type="compositionally biased region" description="Acidic residues" evidence="1">
    <location>
        <begin position="162"/>
        <end position="172"/>
    </location>
</feature>
<dbReference type="eggNOG" id="arCOG02452">
    <property type="taxonomic scope" value="Archaea"/>
</dbReference>